<dbReference type="SMART" id="SM00220">
    <property type="entry name" value="S_TKc"/>
    <property type="match status" value="1"/>
</dbReference>
<feature type="compositionally biased region" description="Basic and acidic residues" evidence="1">
    <location>
        <begin position="502"/>
        <end position="512"/>
    </location>
</feature>
<evidence type="ECO:0000259" key="2">
    <source>
        <dbReference type="PROSITE" id="PS50011"/>
    </source>
</evidence>
<dbReference type="GO" id="GO:0005524">
    <property type="term" value="F:ATP binding"/>
    <property type="evidence" value="ECO:0007669"/>
    <property type="project" value="InterPro"/>
</dbReference>
<dbReference type="Proteomes" id="UP000070054">
    <property type="component" value="Unassembled WGS sequence"/>
</dbReference>
<comment type="caution">
    <text evidence="3">The sequence shown here is derived from an EMBL/GenBank/DDBJ whole genome shotgun (WGS) entry which is preliminary data.</text>
</comment>
<evidence type="ECO:0000313" key="3">
    <source>
        <dbReference type="EMBL" id="KXH49027.1"/>
    </source>
</evidence>
<name>A0A135TLP1_9PEZI</name>
<organism evidence="3 4">
    <name type="scientific">Colletotrichum nymphaeae SA-01</name>
    <dbReference type="NCBI Taxonomy" id="1460502"/>
    <lineage>
        <taxon>Eukaryota</taxon>
        <taxon>Fungi</taxon>
        <taxon>Dikarya</taxon>
        <taxon>Ascomycota</taxon>
        <taxon>Pezizomycotina</taxon>
        <taxon>Sordariomycetes</taxon>
        <taxon>Hypocreomycetidae</taxon>
        <taxon>Glomerellales</taxon>
        <taxon>Glomerellaceae</taxon>
        <taxon>Colletotrichum</taxon>
        <taxon>Colletotrichum acutatum species complex</taxon>
    </lineage>
</organism>
<feature type="region of interest" description="Disordered" evidence="1">
    <location>
        <begin position="686"/>
        <end position="705"/>
    </location>
</feature>
<accession>A0A135TLP1</accession>
<dbReference type="Pfam" id="PF00069">
    <property type="entry name" value="Pkinase"/>
    <property type="match status" value="1"/>
</dbReference>
<feature type="region of interest" description="Disordered" evidence="1">
    <location>
        <begin position="502"/>
        <end position="541"/>
    </location>
</feature>
<keyword evidence="4" id="KW-1185">Reference proteome</keyword>
<proteinExistence type="predicted"/>
<dbReference type="InterPro" id="IPR036465">
    <property type="entry name" value="vWFA_dom_sf"/>
</dbReference>
<dbReference type="SUPFAM" id="SSF53300">
    <property type="entry name" value="vWA-like"/>
    <property type="match status" value="1"/>
</dbReference>
<dbReference type="PANTHER" id="PTHR24359">
    <property type="entry name" value="SERINE/THREONINE-PROTEIN KINASE SBK1"/>
    <property type="match status" value="1"/>
</dbReference>
<dbReference type="PANTHER" id="PTHR24359:SF1">
    <property type="entry name" value="INHIBITOR OF NUCLEAR FACTOR KAPPA-B KINASE EPSILON SUBUNIT HOMOLOG 1-RELATED"/>
    <property type="match status" value="1"/>
</dbReference>
<protein>
    <recommendedName>
        <fullName evidence="2">Protein kinase domain-containing protein</fullName>
    </recommendedName>
</protein>
<dbReference type="PROSITE" id="PS50011">
    <property type="entry name" value="PROTEIN_KINASE_DOM"/>
    <property type="match status" value="1"/>
</dbReference>
<sequence>MKQDNVIAEFKQYVDEYVQKHNCYGMRGYDAYEDKHVAFVPRCALETFWTKENMRRVLYSREDWIKDTISTIQPQYLIVFSILVYMSQPQHISLFTGEFIKDTSLPLENNPHAYSEKEDSEEKRVFEEFQKEQWRFYPFLFKTDGGPKPRKRHLPPLQIIPIMAKDRIEHPGNVHDDKVCVYRIRLHPQCFSQQFVVFKTYRDINEDVKQLYENEVDMYTQLDDQATSYDSIIKYFGSFEIPGLRTIILEYAPGGNLQSFFKAYPPPLAHSDRVLFWDSLMGLLGGLDAIHNLRKSRGGKGSWELRGTHQDIRPQNILICPGPPENIYAVRFKFADMGTGHIHRARYQGLGLNAEDNWGNGMYSSPEAYRDQGDSNLIRWESDIWSLGGVASEALVWTRWGEYGRGRYQEDRVSETHATPLNGGFHEGAFHDGAPGGACLLDAVDEWHQKAISYAGEDSQWFSDVSEFLLSGMLLTDPRERLRALELHAAWKSRILNGPHLVEPHRKAEHAPIRSSRPRSTSRRRETSPLSQSSRYTEEHSNEAMIATNSAGSRPDDPPGIILHSPEAIHEVAGPGSFHESQVPQRFNSVPNRATQVSGGFLNHERHLSVPGAANSATETDHRRASPWDRSLEPVLAEDVSNALNIEAHANAPTDDRAELDLNDDITMETIWNVCIEGKKRSHSPFRSFRSNRGSTGSNVKGKPLEAYPQLAPSLQKLKGETGRDQIFLVDDSRSMEPHQKKVATSCQVLSYLLKKGGVDPNSTFEVYFTSSKPPLQSTRTSELKQSIEGMAFREEQCNMGPSLDGVVSKAIQNKKPVSIYVLTNGHWNLRNQENFCGVDGPIKRLVTHVQRANEQQNWIGVQFIRFFQDPATAADRVGEARLKALDDDLKQDIGMQVGAQLPLKLILATNFQQETSSTHGILTQMCAKFYLVQSYQMRIILEVSEL</sequence>
<dbReference type="EMBL" id="JEMN01001081">
    <property type="protein sequence ID" value="KXH49027.1"/>
    <property type="molecule type" value="Genomic_DNA"/>
</dbReference>
<gene>
    <name evidence="3" type="ORF">CNYM01_10820</name>
</gene>
<reference evidence="3 4" key="1">
    <citation type="submission" date="2014-02" db="EMBL/GenBank/DDBJ databases">
        <title>The genome sequence of Colletotrichum nymphaeae SA-01.</title>
        <authorList>
            <person name="Baroncelli R."/>
            <person name="Thon M.R."/>
        </authorList>
    </citation>
    <scope>NUCLEOTIDE SEQUENCE [LARGE SCALE GENOMIC DNA]</scope>
    <source>
        <strain evidence="3 4">SA-01</strain>
    </source>
</reference>
<evidence type="ECO:0000313" key="4">
    <source>
        <dbReference type="Proteomes" id="UP000070054"/>
    </source>
</evidence>
<evidence type="ECO:0000256" key="1">
    <source>
        <dbReference type="SAM" id="MobiDB-lite"/>
    </source>
</evidence>
<feature type="compositionally biased region" description="Polar residues" evidence="1">
    <location>
        <begin position="689"/>
        <end position="699"/>
    </location>
</feature>
<dbReference type="GO" id="GO:0004674">
    <property type="term" value="F:protein serine/threonine kinase activity"/>
    <property type="evidence" value="ECO:0007669"/>
    <property type="project" value="TreeGrafter"/>
</dbReference>
<dbReference type="InterPro" id="IPR011009">
    <property type="entry name" value="Kinase-like_dom_sf"/>
</dbReference>
<dbReference type="InterPro" id="IPR000719">
    <property type="entry name" value="Prot_kinase_dom"/>
</dbReference>
<dbReference type="AlphaFoldDB" id="A0A135TLP1"/>
<dbReference type="Gene3D" id="1.10.510.10">
    <property type="entry name" value="Transferase(Phosphotransferase) domain 1"/>
    <property type="match status" value="1"/>
</dbReference>
<dbReference type="OrthoDB" id="5396681at2759"/>
<feature type="domain" description="Protein kinase" evidence="2">
    <location>
        <begin position="165"/>
        <end position="491"/>
    </location>
</feature>
<dbReference type="SUPFAM" id="SSF56112">
    <property type="entry name" value="Protein kinase-like (PK-like)"/>
    <property type="match status" value="1"/>
</dbReference>